<evidence type="ECO:0000313" key="1">
    <source>
        <dbReference type="EMBL" id="TCU82737.1"/>
    </source>
</evidence>
<name>A0A4R3U8M9_ROSSA</name>
<evidence type="ECO:0000313" key="2">
    <source>
        <dbReference type="Proteomes" id="UP000295110"/>
    </source>
</evidence>
<keyword evidence="2" id="KW-1185">Reference proteome</keyword>
<accession>A0A4R3U8M9</accession>
<proteinExistence type="predicted"/>
<reference evidence="1 2" key="1">
    <citation type="submission" date="2019-03" db="EMBL/GenBank/DDBJ databases">
        <title>Genomic Encyclopedia of Type Strains, Phase IV (KMG-IV): sequencing the most valuable type-strain genomes for metagenomic binning, comparative biology and taxonomic classification.</title>
        <authorList>
            <person name="Goeker M."/>
        </authorList>
    </citation>
    <scope>NUCLEOTIDE SEQUENCE [LARGE SCALE GENOMIC DNA]</scope>
    <source>
        <strain evidence="1 2">DSM 654</strain>
    </source>
</reference>
<protein>
    <submittedName>
        <fullName evidence="1">Uncharacterized protein</fullName>
    </submittedName>
</protein>
<dbReference type="EMBL" id="SMBU01000062">
    <property type="protein sequence ID" value="TCU82737.1"/>
    <property type="molecule type" value="Genomic_DNA"/>
</dbReference>
<dbReference type="RefSeq" id="WP_132576710.1">
    <property type="nucleotide sequence ID" value="NZ_CBCSGL010000088.1"/>
</dbReference>
<dbReference type="Proteomes" id="UP000295110">
    <property type="component" value="Unassembled WGS sequence"/>
</dbReference>
<sequence length="117" mass="12575">MNDNATESPSDGAAPALLLQELERLAPALEGFPVSPLLDVFMSAEQHDRASAYQLIDSCLVSWIAALEGTLDSYPHTADDSFLRVQARQRGARDALVRVQTVLAGNDVVPANRGQPC</sequence>
<organism evidence="1 2">
    <name type="scientific">Roseateles saccharophilus</name>
    <name type="common">Pseudomonas saccharophila</name>
    <dbReference type="NCBI Taxonomy" id="304"/>
    <lineage>
        <taxon>Bacteria</taxon>
        <taxon>Pseudomonadati</taxon>
        <taxon>Pseudomonadota</taxon>
        <taxon>Betaproteobacteria</taxon>
        <taxon>Burkholderiales</taxon>
        <taxon>Sphaerotilaceae</taxon>
        <taxon>Roseateles</taxon>
    </lineage>
</organism>
<gene>
    <name evidence="1" type="ORF">EV671_106213</name>
</gene>
<dbReference type="AlphaFoldDB" id="A0A4R3U8M9"/>
<comment type="caution">
    <text evidence="1">The sequence shown here is derived from an EMBL/GenBank/DDBJ whole genome shotgun (WGS) entry which is preliminary data.</text>
</comment>